<dbReference type="Proteomes" id="UP000187283">
    <property type="component" value="Unassembled WGS sequence"/>
</dbReference>
<evidence type="ECO:0000313" key="4">
    <source>
        <dbReference type="EMBL" id="OMJ23909.1"/>
    </source>
</evidence>
<evidence type="ECO:0000256" key="2">
    <source>
        <dbReference type="SAM" id="MobiDB-lite"/>
    </source>
</evidence>
<feature type="region of interest" description="Disordered" evidence="2">
    <location>
        <begin position="147"/>
        <end position="193"/>
    </location>
</feature>
<dbReference type="SUPFAM" id="SSF49493">
    <property type="entry name" value="HSP40/DnaJ peptide-binding domain"/>
    <property type="match status" value="2"/>
</dbReference>
<dbReference type="GO" id="GO:0051087">
    <property type="term" value="F:protein-folding chaperone binding"/>
    <property type="evidence" value="ECO:0007669"/>
    <property type="project" value="TreeGrafter"/>
</dbReference>
<dbReference type="SMART" id="SM00271">
    <property type="entry name" value="DnaJ"/>
    <property type="match status" value="1"/>
</dbReference>
<feature type="compositionally biased region" description="Gly residues" evidence="2">
    <location>
        <begin position="85"/>
        <end position="97"/>
    </location>
</feature>
<comment type="caution">
    <text evidence="4">The sequence shown here is derived from an EMBL/GenBank/DDBJ whole genome shotgun (WGS) entry which is preliminary data.</text>
</comment>
<dbReference type="GO" id="GO:0006413">
    <property type="term" value="P:translational initiation"/>
    <property type="evidence" value="ECO:0007669"/>
    <property type="project" value="TreeGrafter"/>
</dbReference>
<dbReference type="SUPFAM" id="SSF46565">
    <property type="entry name" value="Chaperone J-domain"/>
    <property type="match status" value="1"/>
</dbReference>
<evidence type="ECO:0000256" key="1">
    <source>
        <dbReference type="ARBA" id="ARBA00023186"/>
    </source>
</evidence>
<dbReference type="InterPro" id="IPR002939">
    <property type="entry name" value="DnaJ_C"/>
</dbReference>
<dbReference type="CDD" id="cd06257">
    <property type="entry name" value="DnaJ"/>
    <property type="match status" value="1"/>
</dbReference>
<dbReference type="PANTHER" id="PTHR24078">
    <property type="entry name" value="DNAJ HOMOLOG SUBFAMILY C MEMBER"/>
    <property type="match status" value="1"/>
</dbReference>
<dbReference type="InterPro" id="IPR001623">
    <property type="entry name" value="DnaJ_domain"/>
</dbReference>
<name>A0A1R1YAD5_9FUNG</name>
<dbReference type="PROSITE" id="PS50076">
    <property type="entry name" value="DNAJ_2"/>
    <property type="match status" value="1"/>
</dbReference>
<dbReference type="GO" id="GO:0051082">
    <property type="term" value="F:unfolded protein binding"/>
    <property type="evidence" value="ECO:0007669"/>
    <property type="project" value="InterPro"/>
</dbReference>
<dbReference type="AlphaFoldDB" id="A0A1R1YAD5"/>
<dbReference type="PROSITE" id="PS00636">
    <property type="entry name" value="DNAJ_1"/>
    <property type="match status" value="1"/>
</dbReference>
<organism evidence="4 5">
    <name type="scientific">Smittium culicis</name>
    <dbReference type="NCBI Taxonomy" id="133412"/>
    <lineage>
        <taxon>Eukaryota</taxon>
        <taxon>Fungi</taxon>
        <taxon>Fungi incertae sedis</taxon>
        <taxon>Zoopagomycota</taxon>
        <taxon>Kickxellomycotina</taxon>
        <taxon>Harpellomycetes</taxon>
        <taxon>Harpellales</taxon>
        <taxon>Legeriomycetaceae</taxon>
        <taxon>Smittium</taxon>
    </lineage>
</organism>
<dbReference type="STRING" id="133412.A0A1R1YAD5"/>
<dbReference type="CDD" id="cd10747">
    <property type="entry name" value="DnaJ_C"/>
    <property type="match status" value="1"/>
</dbReference>
<dbReference type="Pfam" id="PF01556">
    <property type="entry name" value="DnaJ_C"/>
    <property type="match status" value="1"/>
</dbReference>
<evidence type="ECO:0000313" key="5">
    <source>
        <dbReference type="Proteomes" id="UP000187283"/>
    </source>
</evidence>
<dbReference type="FunFam" id="2.60.260.20:FF:000006">
    <property type="entry name" value="DnaJ subfamily B member 13"/>
    <property type="match status" value="1"/>
</dbReference>
<dbReference type="InterPro" id="IPR036869">
    <property type="entry name" value="J_dom_sf"/>
</dbReference>
<dbReference type="PRINTS" id="PR00625">
    <property type="entry name" value="JDOMAIN"/>
</dbReference>
<dbReference type="GO" id="GO:0005829">
    <property type="term" value="C:cytosol"/>
    <property type="evidence" value="ECO:0007669"/>
    <property type="project" value="TreeGrafter"/>
</dbReference>
<feature type="domain" description="J" evidence="3">
    <location>
        <begin position="4"/>
        <end position="71"/>
    </location>
</feature>
<dbReference type="GO" id="GO:0006457">
    <property type="term" value="P:protein folding"/>
    <property type="evidence" value="ECO:0007669"/>
    <property type="project" value="InterPro"/>
</dbReference>
<keyword evidence="1" id="KW-0143">Chaperone</keyword>
<dbReference type="InterPro" id="IPR018253">
    <property type="entry name" value="DnaJ_domain_CS"/>
</dbReference>
<accession>A0A1R1YAD5</accession>
<dbReference type="Gene3D" id="1.10.287.110">
    <property type="entry name" value="DnaJ domain"/>
    <property type="match status" value="1"/>
</dbReference>
<feature type="region of interest" description="Disordered" evidence="2">
    <location>
        <begin position="77"/>
        <end position="97"/>
    </location>
</feature>
<dbReference type="InterPro" id="IPR008971">
    <property type="entry name" value="HSP40/DnaJ_pept-bd"/>
</dbReference>
<dbReference type="Gene3D" id="2.60.260.20">
    <property type="entry name" value="Urease metallochaperone UreE, N-terminal domain"/>
    <property type="match status" value="2"/>
</dbReference>
<dbReference type="Pfam" id="PF00226">
    <property type="entry name" value="DnaJ"/>
    <property type="match status" value="1"/>
</dbReference>
<protein>
    <submittedName>
        <fullName evidence="4">DnaJ protein-like protein</fullName>
    </submittedName>
</protein>
<proteinExistence type="predicted"/>
<dbReference type="OrthoDB" id="10250354at2759"/>
<dbReference type="InterPro" id="IPR051339">
    <property type="entry name" value="DnaJ_subfamily_B"/>
</dbReference>
<keyword evidence="5" id="KW-1185">Reference proteome</keyword>
<dbReference type="FunFam" id="2.60.260.20:FF:000002">
    <property type="entry name" value="Dnaj homolog subfamily b member"/>
    <property type="match status" value="1"/>
</dbReference>
<gene>
    <name evidence="4" type="ORF">AYI70_g1935</name>
</gene>
<reference evidence="4 5" key="1">
    <citation type="submission" date="2017-01" db="EMBL/GenBank/DDBJ databases">
        <authorList>
            <person name="Mah S.A."/>
            <person name="Swanson W.J."/>
            <person name="Moy G.W."/>
            <person name="Vacquier V.D."/>
        </authorList>
    </citation>
    <scope>NUCLEOTIDE SEQUENCE [LARGE SCALE GENOMIC DNA]</scope>
    <source>
        <strain evidence="4 5">GSMNP</strain>
    </source>
</reference>
<evidence type="ECO:0000259" key="3">
    <source>
        <dbReference type="PROSITE" id="PS50076"/>
    </source>
</evidence>
<dbReference type="PANTHER" id="PTHR24078:SF553">
    <property type="entry name" value="DNAJ HOMOLOG SUBFAMILY B MEMBER 5"/>
    <property type="match status" value="1"/>
</dbReference>
<sequence>MGKDYYSILGVDKSASEDDLKKAYRKMALKWHPDRHKGSDKDLADSKFKEISEAFEVLSDKQKRTIYDQYGEEALKNGIPQSSAGPGGPGGSGTPFFGFPGGSGTTFSFSSSGGMPGGSFGGFTPSNPEDIFQQIFMDGAGGIFMGGAGGSKKSGRSRAHPGSSHMHQSMNGGTDFMSQFSSAGAGNGSGNQSKEIEKTLPVTLKDLYTGASKKLKVTRRIMENSSGQLNTSEKILQIDIKPGWKSGTKVRFSGEGDNLGNGPQDIVILINEKPDSTFKRSNNDLVMNMELSLLEALTGYKKPIHTLDGRTIEIENKSSIVHPGKEVRVAGEGMPISKTPGKKGDLIINFSVKFPTYLTDIQKTKLKEIL</sequence>
<dbReference type="EMBL" id="LSSN01000450">
    <property type="protein sequence ID" value="OMJ23909.1"/>
    <property type="molecule type" value="Genomic_DNA"/>
</dbReference>